<dbReference type="PROSITE" id="PS51186">
    <property type="entry name" value="GNAT"/>
    <property type="match status" value="1"/>
</dbReference>
<evidence type="ECO:0000313" key="2">
    <source>
        <dbReference type="EMBL" id="GFE66347.1"/>
    </source>
</evidence>
<keyword evidence="2" id="KW-0808">Transferase</keyword>
<dbReference type="InterPro" id="IPR016181">
    <property type="entry name" value="Acyl_CoA_acyltransferase"/>
</dbReference>
<evidence type="ECO:0000259" key="1">
    <source>
        <dbReference type="PROSITE" id="PS51186"/>
    </source>
</evidence>
<keyword evidence="3" id="KW-1185">Reference proteome</keyword>
<dbReference type="GO" id="GO:0008080">
    <property type="term" value="F:N-acetyltransferase activity"/>
    <property type="evidence" value="ECO:0007669"/>
    <property type="project" value="TreeGrafter"/>
</dbReference>
<dbReference type="CDD" id="cd04301">
    <property type="entry name" value="NAT_SF"/>
    <property type="match status" value="1"/>
</dbReference>
<accession>A0A6N6JK73</accession>
<dbReference type="EMBL" id="BLJE01000004">
    <property type="protein sequence ID" value="GFE66347.1"/>
    <property type="molecule type" value="Genomic_DNA"/>
</dbReference>
<dbReference type="SUPFAM" id="SSF55729">
    <property type="entry name" value="Acyl-CoA N-acyltransferases (Nat)"/>
    <property type="match status" value="1"/>
</dbReference>
<dbReference type="InterPro" id="IPR039143">
    <property type="entry name" value="GNPNAT1-like"/>
</dbReference>
<dbReference type="Proteomes" id="UP000436822">
    <property type="component" value="Unassembled WGS sequence"/>
</dbReference>
<dbReference type="RefSeq" id="WP_159809296.1">
    <property type="nucleotide sequence ID" value="NZ_BLJE01000004.1"/>
</dbReference>
<organism evidence="2 3">
    <name type="scientific">Litoreibacter roseus</name>
    <dbReference type="NCBI Taxonomy" id="2601869"/>
    <lineage>
        <taxon>Bacteria</taxon>
        <taxon>Pseudomonadati</taxon>
        <taxon>Pseudomonadota</taxon>
        <taxon>Alphaproteobacteria</taxon>
        <taxon>Rhodobacterales</taxon>
        <taxon>Roseobacteraceae</taxon>
        <taxon>Litoreibacter</taxon>
    </lineage>
</organism>
<dbReference type="Gene3D" id="3.40.630.30">
    <property type="match status" value="1"/>
</dbReference>
<dbReference type="Pfam" id="PF00583">
    <property type="entry name" value="Acetyltransf_1"/>
    <property type="match status" value="1"/>
</dbReference>
<evidence type="ECO:0000313" key="3">
    <source>
        <dbReference type="Proteomes" id="UP000436822"/>
    </source>
</evidence>
<name>A0A6N6JK73_9RHOB</name>
<dbReference type="PANTHER" id="PTHR13355">
    <property type="entry name" value="GLUCOSAMINE 6-PHOSPHATE N-ACETYLTRANSFERASE"/>
    <property type="match status" value="1"/>
</dbReference>
<reference evidence="2 3" key="1">
    <citation type="submission" date="2019-12" db="EMBL/GenBank/DDBJ databases">
        <title>Litoreibacter badius sp. nov., a novel bacteriochlorophyll a-containing bacterium in the genus Litoreibacter.</title>
        <authorList>
            <person name="Kanamuro M."/>
            <person name="Takabe Y."/>
            <person name="Mori K."/>
            <person name="Takaichi S."/>
            <person name="Hanada S."/>
        </authorList>
    </citation>
    <scope>NUCLEOTIDE SEQUENCE [LARGE SCALE GENOMIC DNA]</scope>
    <source>
        <strain evidence="2 3">K6</strain>
    </source>
</reference>
<feature type="domain" description="N-acetyltransferase" evidence="1">
    <location>
        <begin position="13"/>
        <end position="156"/>
    </location>
</feature>
<dbReference type="PANTHER" id="PTHR13355:SF15">
    <property type="entry name" value="GCN5-RELATED N-ACETYLTRANSFERASE 3, CHLOROPLASTIC"/>
    <property type="match status" value="1"/>
</dbReference>
<gene>
    <name evidence="2" type="ORF">KIN_34210</name>
</gene>
<proteinExistence type="predicted"/>
<dbReference type="OrthoDB" id="7595389at2"/>
<dbReference type="InterPro" id="IPR000182">
    <property type="entry name" value="GNAT_dom"/>
</dbReference>
<sequence>MAKQKQDIHVPDPIIRSASLRDFSALLKLYSELTGGLPVLSGNAGRAKLKEILQHEGTYVFGAEVSGKLVSVATLHICPNLTFSGRSYARIENVVTLASHRGQGLSRVVMEHLIEIARMANVVSIVLLTGKGLKARGFYEKCGFSADEKWGMIIKF</sequence>
<dbReference type="AlphaFoldDB" id="A0A6N6JK73"/>
<protein>
    <submittedName>
        <fullName evidence="2">Acetyltransferase</fullName>
    </submittedName>
</protein>
<comment type="caution">
    <text evidence="2">The sequence shown here is derived from an EMBL/GenBank/DDBJ whole genome shotgun (WGS) entry which is preliminary data.</text>
</comment>